<feature type="region of interest" description="Disordered" evidence="1">
    <location>
        <begin position="1"/>
        <end position="29"/>
    </location>
</feature>
<keyword evidence="3" id="KW-1185">Reference proteome</keyword>
<dbReference type="KEGG" id="nja:NSJP_3311"/>
<evidence type="ECO:0000313" key="2">
    <source>
        <dbReference type="EMBL" id="SLM49478.1"/>
    </source>
</evidence>
<dbReference type="Proteomes" id="UP000192042">
    <property type="component" value="Chromosome I"/>
</dbReference>
<dbReference type="RefSeq" id="WP_080887689.1">
    <property type="nucleotide sequence ID" value="NZ_LT828648.1"/>
</dbReference>
<dbReference type="EMBL" id="LT828648">
    <property type="protein sequence ID" value="SLM49478.1"/>
    <property type="molecule type" value="Genomic_DNA"/>
</dbReference>
<accession>A0A1W1I8W5</accession>
<protein>
    <submittedName>
        <fullName evidence="2">Uncharacterized protein</fullName>
    </submittedName>
</protein>
<feature type="compositionally biased region" description="Basic and acidic residues" evidence="1">
    <location>
        <begin position="1"/>
        <end position="13"/>
    </location>
</feature>
<sequence length="92" mass="10644">MARSRRPELEKDNPSAPQTYVGRRRKRNTLHVDAEHGMIETLEHLTDAAERFINRVPRLRKHEAERLALLDAITQAQLTLSVHTVPSHHPVR</sequence>
<dbReference type="STRING" id="1325564.NSJP_3311"/>
<dbReference type="OrthoDB" id="9808820at2"/>
<reference evidence="2 3" key="1">
    <citation type="submission" date="2017-03" db="EMBL/GenBank/DDBJ databases">
        <authorList>
            <person name="Afonso C.L."/>
            <person name="Miller P.J."/>
            <person name="Scott M.A."/>
            <person name="Spackman E."/>
            <person name="Goraichik I."/>
            <person name="Dimitrov K.M."/>
            <person name="Suarez D.L."/>
            <person name="Swayne D.E."/>
        </authorList>
    </citation>
    <scope>NUCLEOTIDE SEQUENCE [LARGE SCALE GENOMIC DNA]</scope>
    <source>
        <strain evidence="2">Genome sequencing of Nitrospira japonica strain NJ11</strain>
    </source>
</reference>
<gene>
    <name evidence="2" type="ORF">NSJP_3311</name>
</gene>
<evidence type="ECO:0000256" key="1">
    <source>
        <dbReference type="SAM" id="MobiDB-lite"/>
    </source>
</evidence>
<name>A0A1W1I8W5_9BACT</name>
<evidence type="ECO:0000313" key="3">
    <source>
        <dbReference type="Proteomes" id="UP000192042"/>
    </source>
</evidence>
<organism evidence="2 3">
    <name type="scientific">Nitrospira japonica</name>
    <dbReference type="NCBI Taxonomy" id="1325564"/>
    <lineage>
        <taxon>Bacteria</taxon>
        <taxon>Pseudomonadati</taxon>
        <taxon>Nitrospirota</taxon>
        <taxon>Nitrospiria</taxon>
        <taxon>Nitrospirales</taxon>
        <taxon>Nitrospiraceae</taxon>
        <taxon>Nitrospira</taxon>
    </lineage>
</organism>
<proteinExistence type="predicted"/>
<dbReference type="AlphaFoldDB" id="A0A1W1I8W5"/>